<dbReference type="PRINTS" id="PR00153">
    <property type="entry name" value="CSAPPISMRASE"/>
</dbReference>
<dbReference type="GO" id="GO:0003755">
    <property type="term" value="F:peptidyl-prolyl cis-trans isomerase activity"/>
    <property type="evidence" value="ECO:0007669"/>
    <property type="project" value="UniProtKB-KW"/>
</dbReference>
<evidence type="ECO:0000256" key="4">
    <source>
        <dbReference type="ARBA" id="ARBA00023235"/>
    </source>
</evidence>
<dbReference type="PANTHER" id="PTHR11071">
    <property type="entry name" value="PEPTIDYL-PROLYL CIS-TRANS ISOMERASE"/>
    <property type="match status" value="1"/>
</dbReference>
<dbReference type="SUPFAM" id="SSF50891">
    <property type="entry name" value="Cyclophilin-like"/>
    <property type="match status" value="1"/>
</dbReference>
<evidence type="ECO:0000256" key="3">
    <source>
        <dbReference type="ARBA" id="ARBA00023110"/>
    </source>
</evidence>
<dbReference type="Gene3D" id="1.25.40.10">
    <property type="entry name" value="Tetratricopeptide repeat domain"/>
    <property type="match status" value="1"/>
</dbReference>
<dbReference type="AlphaFoldDB" id="A0A1E4RGA9"/>
<dbReference type="EC" id="5.2.1.8" evidence="2"/>
<dbReference type="Proteomes" id="UP000095085">
    <property type="component" value="Unassembled WGS sequence"/>
</dbReference>
<dbReference type="RefSeq" id="XP_020075371.1">
    <property type="nucleotide sequence ID" value="XM_020219749.1"/>
</dbReference>
<dbReference type="Gene3D" id="2.40.100.10">
    <property type="entry name" value="Cyclophilin-like"/>
    <property type="match status" value="1"/>
</dbReference>
<evidence type="ECO:0000259" key="5">
    <source>
        <dbReference type="PROSITE" id="PS50072"/>
    </source>
</evidence>
<reference evidence="7" key="1">
    <citation type="submission" date="2016-05" db="EMBL/GenBank/DDBJ databases">
        <title>Comparative genomics of biotechnologically important yeasts.</title>
        <authorList>
            <consortium name="DOE Joint Genome Institute"/>
            <person name="Riley R."/>
            <person name="Haridas S."/>
            <person name="Wolfe K.H."/>
            <person name="Lopes M.R."/>
            <person name="Hittinger C.T."/>
            <person name="Goker M."/>
            <person name="Salamov A."/>
            <person name="Wisecaver J."/>
            <person name="Long T.M."/>
            <person name="Aerts A.L."/>
            <person name="Barry K."/>
            <person name="Choi C."/>
            <person name="Clum A."/>
            <person name="Coughlan A.Y."/>
            <person name="Deshpande S."/>
            <person name="Douglass A.P."/>
            <person name="Hanson S.J."/>
            <person name="Klenk H.-P."/>
            <person name="Labutti K."/>
            <person name="Lapidus A."/>
            <person name="Lindquist E."/>
            <person name="Lipzen A."/>
            <person name="Meier-Kolthoff J.P."/>
            <person name="Ohm R.A."/>
            <person name="Otillar R.P."/>
            <person name="Pangilinan J."/>
            <person name="Peng Y."/>
            <person name="Rokas A."/>
            <person name="Rosa C.A."/>
            <person name="Scheuner C."/>
            <person name="Sibirny A.A."/>
            <person name="Slot J.C."/>
            <person name="Stielow J.B."/>
            <person name="Sun H."/>
            <person name="Kurtzman C.P."/>
            <person name="Blackwell M."/>
            <person name="Grigoriev I.V."/>
            <person name="Jeffries T.W."/>
        </authorList>
    </citation>
    <scope>NUCLEOTIDE SEQUENCE [LARGE SCALE GENOMIC DNA]</scope>
    <source>
        <strain evidence="7">NRRL Y-1933</strain>
    </source>
</reference>
<keyword evidence="3" id="KW-0697">Rotamase</keyword>
<dbReference type="GO" id="GO:0016018">
    <property type="term" value="F:cyclosporin A binding"/>
    <property type="evidence" value="ECO:0007669"/>
    <property type="project" value="TreeGrafter"/>
</dbReference>
<dbReference type="STRING" id="984485.A0A1E4RGA9"/>
<gene>
    <name evidence="6" type="ORF">HYPBUDRAFT_140442</name>
</gene>
<dbReference type="InterPro" id="IPR029000">
    <property type="entry name" value="Cyclophilin-like_dom_sf"/>
</dbReference>
<accession>A0A1E4RGA9</accession>
<dbReference type="Pfam" id="PF00160">
    <property type="entry name" value="Pro_isomerase"/>
    <property type="match status" value="1"/>
</dbReference>
<name>A0A1E4RGA9_9ASCO</name>
<dbReference type="SUPFAM" id="SSF48452">
    <property type="entry name" value="TPR-like"/>
    <property type="match status" value="1"/>
</dbReference>
<dbReference type="GO" id="GO:0005737">
    <property type="term" value="C:cytoplasm"/>
    <property type="evidence" value="ECO:0007669"/>
    <property type="project" value="TreeGrafter"/>
</dbReference>
<evidence type="ECO:0000256" key="2">
    <source>
        <dbReference type="ARBA" id="ARBA00013194"/>
    </source>
</evidence>
<sequence length="380" mass="43732">MKVELVRPCAFFDVSVGDRNCGRIVVELYDDLAPKTVKNFLELCLTDIKERSLTGNYFHRVIKNFVIQAGDLTYAKDLDKYPDPNVGKGGISIYNNEAFEDENLSEALDGPFKLCMANSGPNTNKSQFFITTYPQPHLNGKHTVFGRVIHGKSVVREIENVNTDSENVPKLSERVIIYNSGIWNEGDEVPIYNASYDPIGGDIFEEYPDDDVHIDKESSESVYHASSKIKESGGLLFKKGEKQQAFLKYKKCLRYVMEYFPDQDQEPDWFAKYEDLKKKLYLNLSLVCLQLKNFRKCIDYSSYLIDMKSKLNPQELAKAHYRHGCGLVNTKKYKEGLKELAMAKELIPDDAVIAREYENCERLIEQQKKEERSKYAKFFS</sequence>
<dbReference type="InterPro" id="IPR011990">
    <property type="entry name" value="TPR-like_helical_dom_sf"/>
</dbReference>
<dbReference type="OrthoDB" id="407558at2759"/>
<dbReference type="EMBL" id="KV454542">
    <property type="protein sequence ID" value="ODV66304.1"/>
    <property type="molecule type" value="Genomic_DNA"/>
</dbReference>
<keyword evidence="7" id="KW-1185">Reference proteome</keyword>
<comment type="catalytic activity">
    <reaction evidence="1">
        <text>[protein]-peptidylproline (omega=180) = [protein]-peptidylproline (omega=0)</text>
        <dbReference type="Rhea" id="RHEA:16237"/>
        <dbReference type="Rhea" id="RHEA-COMP:10747"/>
        <dbReference type="Rhea" id="RHEA-COMP:10748"/>
        <dbReference type="ChEBI" id="CHEBI:83833"/>
        <dbReference type="ChEBI" id="CHEBI:83834"/>
        <dbReference type="EC" id="5.2.1.8"/>
    </reaction>
</comment>
<keyword evidence="4" id="KW-0413">Isomerase</keyword>
<protein>
    <recommendedName>
        <fullName evidence="2">peptidylprolyl isomerase</fullName>
        <ecNumber evidence="2">5.2.1.8</ecNumber>
    </recommendedName>
</protein>
<proteinExistence type="predicted"/>
<dbReference type="PROSITE" id="PS50072">
    <property type="entry name" value="CSA_PPIASE_2"/>
    <property type="match status" value="1"/>
</dbReference>
<evidence type="ECO:0000256" key="1">
    <source>
        <dbReference type="ARBA" id="ARBA00000971"/>
    </source>
</evidence>
<dbReference type="GO" id="GO:0006457">
    <property type="term" value="P:protein folding"/>
    <property type="evidence" value="ECO:0007669"/>
    <property type="project" value="TreeGrafter"/>
</dbReference>
<evidence type="ECO:0000313" key="6">
    <source>
        <dbReference type="EMBL" id="ODV66304.1"/>
    </source>
</evidence>
<feature type="domain" description="PPIase cyclophilin-type" evidence="5">
    <location>
        <begin position="11"/>
        <end position="182"/>
    </location>
</feature>
<dbReference type="GeneID" id="30994299"/>
<organism evidence="6 7">
    <name type="scientific">Hyphopichia burtonii NRRL Y-1933</name>
    <dbReference type="NCBI Taxonomy" id="984485"/>
    <lineage>
        <taxon>Eukaryota</taxon>
        <taxon>Fungi</taxon>
        <taxon>Dikarya</taxon>
        <taxon>Ascomycota</taxon>
        <taxon>Saccharomycotina</taxon>
        <taxon>Pichiomycetes</taxon>
        <taxon>Debaryomycetaceae</taxon>
        <taxon>Hyphopichia</taxon>
    </lineage>
</organism>
<dbReference type="PANTHER" id="PTHR11071:SF561">
    <property type="entry name" value="PEPTIDYL-PROLYL CIS-TRANS ISOMERASE D-RELATED"/>
    <property type="match status" value="1"/>
</dbReference>
<dbReference type="InterPro" id="IPR002130">
    <property type="entry name" value="Cyclophilin-type_PPIase_dom"/>
</dbReference>
<evidence type="ECO:0000313" key="7">
    <source>
        <dbReference type="Proteomes" id="UP000095085"/>
    </source>
</evidence>